<feature type="domain" description="DUF397" evidence="1">
    <location>
        <begin position="5"/>
        <end position="56"/>
    </location>
</feature>
<dbReference type="InterPro" id="IPR007278">
    <property type="entry name" value="DUF397"/>
</dbReference>
<dbReference type="Proteomes" id="UP000547510">
    <property type="component" value="Unassembled WGS sequence"/>
</dbReference>
<dbReference type="AlphaFoldDB" id="A0A841CNM9"/>
<evidence type="ECO:0000313" key="3">
    <source>
        <dbReference type="Proteomes" id="UP000547510"/>
    </source>
</evidence>
<proteinExistence type="predicted"/>
<reference evidence="2 3" key="1">
    <citation type="submission" date="2020-08" db="EMBL/GenBank/DDBJ databases">
        <title>Genomic Encyclopedia of Type Strains, Phase III (KMG-III): the genomes of soil and plant-associated and newly described type strains.</title>
        <authorList>
            <person name="Whitman W."/>
        </authorList>
    </citation>
    <scope>NUCLEOTIDE SEQUENCE [LARGE SCALE GENOMIC DNA]</scope>
    <source>
        <strain evidence="2 3">CECT 8640</strain>
    </source>
</reference>
<comment type="caution">
    <text evidence="2">The sequence shown here is derived from an EMBL/GenBank/DDBJ whole genome shotgun (WGS) entry which is preliminary data.</text>
</comment>
<dbReference type="EMBL" id="JACHJN010000013">
    <property type="protein sequence ID" value="MBB5960062.1"/>
    <property type="molecule type" value="Genomic_DNA"/>
</dbReference>
<sequence length="58" mass="6477">MTPTGWRKSSRSNQTNNCVEVLFTQRESSVRDAKNASGPVLAFSNAAFTAFRDALKRR</sequence>
<name>A0A841CNM9_9PSEU</name>
<evidence type="ECO:0000313" key="2">
    <source>
        <dbReference type="EMBL" id="MBB5960062.1"/>
    </source>
</evidence>
<organism evidence="2 3">
    <name type="scientific">Saccharothrix tamanrassetensis</name>
    <dbReference type="NCBI Taxonomy" id="1051531"/>
    <lineage>
        <taxon>Bacteria</taxon>
        <taxon>Bacillati</taxon>
        <taxon>Actinomycetota</taxon>
        <taxon>Actinomycetes</taxon>
        <taxon>Pseudonocardiales</taxon>
        <taxon>Pseudonocardiaceae</taxon>
        <taxon>Saccharothrix</taxon>
    </lineage>
</organism>
<keyword evidence="3" id="KW-1185">Reference proteome</keyword>
<gene>
    <name evidence="2" type="ORF">FHS29_006684</name>
</gene>
<protein>
    <recommendedName>
        <fullName evidence="1">DUF397 domain-containing protein</fullName>
    </recommendedName>
</protein>
<dbReference type="Pfam" id="PF04149">
    <property type="entry name" value="DUF397"/>
    <property type="match status" value="1"/>
</dbReference>
<dbReference type="RefSeq" id="WP_184697756.1">
    <property type="nucleotide sequence ID" value="NZ_JACHJN010000013.1"/>
</dbReference>
<accession>A0A841CNM9</accession>
<evidence type="ECO:0000259" key="1">
    <source>
        <dbReference type="Pfam" id="PF04149"/>
    </source>
</evidence>